<feature type="chain" id="PRO_5042024344" description="Chitin-binding type-2 domain-containing protein" evidence="1">
    <location>
        <begin position="23"/>
        <end position="79"/>
    </location>
</feature>
<dbReference type="Proteomes" id="UP001286313">
    <property type="component" value="Unassembled WGS sequence"/>
</dbReference>
<dbReference type="SUPFAM" id="SSF57625">
    <property type="entry name" value="Invertebrate chitin-binding proteins"/>
    <property type="match status" value="1"/>
</dbReference>
<dbReference type="EMBL" id="JAWQEG010003677">
    <property type="protein sequence ID" value="KAK3865026.1"/>
    <property type="molecule type" value="Genomic_DNA"/>
</dbReference>
<comment type="caution">
    <text evidence="3">The sequence shown here is derived from an EMBL/GenBank/DDBJ whole genome shotgun (WGS) entry which is preliminary data.</text>
</comment>
<dbReference type="InterPro" id="IPR002557">
    <property type="entry name" value="Chitin-bd_dom"/>
</dbReference>
<organism evidence="3 4">
    <name type="scientific">Petrolisthes cinctipes</name>
    <name type="common">Flat porcelain crab</name>
    <dbReference type="NCBI Taxonomy" id="88211"/>
    <lineage>
        <taxon>Eukaryota</taxon>
        <taxon>Metazoa</taxon>
        <taxon>Ecdysozoa</taxon>
        <taxon>Arthropoda</taxon>
        <taxon>Crustacea</taxon>
        <taxon>Multicrustacea</taxon>
        <taxon>Malacostraca</taxon>
        <taxon>Eumalacostraca</taxon>
        <taxon>Eucarida</taxon>
        <taxon>Decapoda</taxon>
        <taxon>Pleocyemata</taxon>
        <taxon>Anomura</taxon>
        <taxon>Galatheoidea</taxon>
        <taxon>Porcellanidae</taxon>
        <taxon>Petrolisthes</taxon>
    </lineage>
</organism>
<sequence length="79" mass="9013">MLPRVFTILVFYVVSRHGPGIGQPDTFECPGDGYYADHGRDCVVYYQCQGQQVTALGCDEGKKFDERRKRCRPAHRVDC</sequence>
<dbReference type="InterPro" id="IPR036508">
    <property type="entry name" value="Chitin-bd_dom_sf"/>
</dbReference>
<gene>
    <name evidence="3" type="ORF">Pcinc_029335</name>
</gene>
<name>A0AAE1K430_PETCI</name>
<dbReference type="GO" id="GO:0008061">
    <property type="term" value="F:chitin binding"/>
    <property type="evidence" value="ECO:0007669"/>
    <property type="project" value="InterPro"/>
</dbReference>
<dbReference type="PROSITE" id="PS50940">
    <property type="entry name" value="CHIT_BIND_II"/>
    <property type="match status" value="1"/>
</dbReference>
<feature type="signal peptide" evidence="1">
    <location>
        <begin position="1"/>
        <end position="22"/>
    </location>
</feature>
<reference evidence="3" key="1">
    <citation type="submission" date="2023-10" db="EMBL/GenBank/DDBJ databases">
        <title>Genome assemblies of two species of porcelain crab, Petrolisthes cinctipes and Petrolisthes manimaculis (Anomura: Porcellanidae).</title>
        <authorList>
            <person name="Angst P."/>
        </authorList>
    </citation>
    <scope>NUCLEOTIDE SEQUENCE</scope>
    <source>
        <strain evidence="3">PB745_01</strain>
        <tissue evidence="3">Gill</tissue>
    </source>
</reference>
<protein>
    <recommendedName>
        <fullName evidence="2">Chitin-binding type-2 domain-containing protein</fullName>
    </recommendedName>
</protein>
<dbReference type="Gene3D" id="2.170.140.10">
    <property type="entry name" value="Chitin binding domain"/>
    <property type="match status" value="1"/>
</dbReference>
<accession>A0AAE1K430</accession>
<dbReference type="AlphaFoldDB" id="A0AAE1K430"/>
<dbReference type="SMART" id="SM00494">
    <property type="entry name" value="ChtBD2"/>
    <property type="match status" value="1"/>
</dbReference>
<evidence type="ECO:0000313" key="4">
    <source>
        <dbReference type="Proteomes" id="UP001286313"/>
    </source>
</evidence>
<proteinExistence type="predicted"/>
<feature type="domain" description="Chitin-binding type-2" evidence="2">
    <location>
        <begin position="26"/>
        <end position="79"/>
    </location>
</feature>
<keyword evidence="4" id="KW-1185">Reference proteome</keyword>
<evidence type="ECO:0000256" key="1">
    <source>
        <dbReference type="SAM" id="SignalP"/>
    </source>
</evidence>
<dbReference type="Pfam" id="PF01607">
    <property type="entry name" value="CBM_14"/>
    <property type="match status" value="1"/>
</dbReference>
<keyword evidence="1" id="KW-0732">Signal</keyword>
<dbReference type="GO" id="GO:0005576">
    <property type="term" value="C:extracellular region"/>
    <property type="evidence" value="ECO:0007669"/>
    <property type="project" value="InterPro"/>
</dbReference>
<evidence type="ECO:0000313" key="3">
    <source>
        <dbReference type="EMBL" id="KAK3865026.1"/>
    </source>
</evidence>
<evidence type="ECO:0000259" key="2">
    <source>
        <dbReference type="PROSITE" id="PS50940"/>
    </source>
</evidence>